<dbReference type="GO" id="GO:0046872">
    <property type="term" value="F:metal ion binding"/>
    <property type="evidence" value="ECO:0007669"/>
    <property type="project" value="UniProtKB-KW"/>
</dbReference>
<dbReference type="SUPFAM" id="SSF50022">
    <property type="entry name" value="ISP domain"/>
    <property type="match status" value="1"/>
</dbReference>
<reference evidence="9" key="1">
    <citation type="submission" date="2016-05" db="EMBL/GenBank/DDBJ databases">
        <title>Polynucleobacter sp. QLW-P1FAT50C-4 genome.</title>
        <authorList>
            <person name="Hahn M.W."/>
        </authorList>
    </citation>
    <scope>NUCLEOTIDE SEQUENCE [LARGE SCALE GENOMIC DNA]</scope>
    <source>
        <strain evidence="9">QLW-P1FAT50C-4</strain>
    </source>
</reference>
<dbReference type="AlphaFoldDB" id="A0A191UGS9"/>
<keyword evidence="4" id="KW-0408">Iron</keyword>
<dbReference type="InterPro" id="IPR017941">
    <property type="entry name" value="Rieske_2Fe-2S"/>
</dbReference>
<dbReference type="KEGG" id="pwu:A8O14_08560"/>
<dbReference type="PROSITE" id="PS51296">
    <property type="entry name" value="RIESKE"/>
    <property type="match status" value="1"/>
</dbReference>
<sequence>MSNTVQLDQWQKITTVEEIPVLGARVIEAPAGQIAIFRNSEDEVFAVLDKCPHKGGPLSQGIVHGKSVTCPLHSWNIDLSTGCAVAPDEGCAKSFAVKVESGVVWLSREELQATHG</sequence>
<dbReference type="NCBIfam" id="TIGR02378">
    <property type="entry name" value="nirD_assim_sml"/>
    <property type="match status" value="1"/>
</dbReference>
<feature type="domain" description="Rieske" evidence="7">
    <location>
        <begin position="10"/>
        <end position="106"/>
    </location>
</feature>
<dbReference type="RefSeq" id="WP_068949128.1">
    <property type="nucleotide sequence ID" value="NZ_CP015922.1"/>
</dbReference>
<evidence type="ECO:0000256" key="5">
    <source>
        <dbReference type="ARBA" id="ARBA00023014"/>
    </source>
</evidence>
<keyword evidence="1" id="KW-0001">2Fe-2S</keyword>
<name>A0A191UGS9_9BURK</name>
<protein>
    <submittedName>
        <fullName evidence="8">Nitrite reductase</fullName>
    </submittedName>
</protein>
<dbReference type="STRING" id="1743168.A8O14_08560"/>
<dbReference type="InterPro" id="IPR012748">
    <property type="entry name" value="Rieske-like_NirD"/>
</dbReference>
<evidence type="ECO:0000256" key="3">
    <source>
        <dbReference type="ARBA" id="ARBA00023002"/>
    </source>
</evidence>
<dbReference type="OrthoDB" id="9769355at2"/>
<dbReference type="PANTHER" id="PTHR21496">
    <property type="entry name" value="FERREDOXIN-RELATED"/>
    <property type="match status" value="1"/>
</dbReference>
<dbReference type="CDD" id="cd03530">
    <property type="entry name" value="Rieske_NirD_small_Bacillus"/>
    <property type="match status" value="1"/>
</dbReference>
<keyword evidence="9" id="KW-1185">Reference proteome</keyword>
<evidence type="ECO:0000259" key="7">
    <source>
        <dbReference type="PROSITE" id="PS51296"/>
    </source>
</evidence>
<keyword evidence="6" id="KW-0534">Nitrate assimilation</keyword>
<dbReference type="Gene3D" id="2.102.10.10">
    <property type="entry name" value="Rieske [2Fe-2S] iron-sulphur domain"/>
    <property type="match status" value="1"/>
</dbReference>
<dbReference type="Proteomes" id="UP000078463">
    <property type="component" value="Chromosome"/>
</dbReference>
<keyword evidence="5" id="KW-0411">Iron-sulfur</keyword>
<dbReference type="EMBL" id="CP015922">
    <property type="protein sequence ID" value="ANJ00122.1"/>
    <property type="molecule type" value="Genomic_DNA"/>
</dbReference>
<evidence type="ECO:0000256" key="6">
    <source>
        <dbReference type="ARBA" id="ARBA00023063"/>
    </source>
</evidence>
<dbReference type="GO" id="GO:0042128">
    <property type="term" value="P:nitrate assimilation"/>
    <property type="evidence" value="ECO:0007669"/>
    <property type="project" value="UniProtKB-KW"/>
</dbReference>
<evidence type="ECO:0000256" key="2">
    <source>
        <dbReference type="ARBA" id="ARBA00022723"/>
    </source>
</evidence>
<organism evidence="8 9">
    <name type="scientific">Polynucleobacter wuianus</name>
    <dbReference type="NCBI Taxonomy" id="1743168"/>
    <lineage>
        <taxon>Bacteria</taxon>
        <taxon>Pseudomonadati</taxon>
        <taxon>Pseudomonadota</taxon>
        <taxon>Betaproteobacteria</taxon>
        <taxon>Burkholderiales</taxon>
        <taxon>Burkholderiaceae</taxon>
        <taxon>Polynucleobacter</taxon>
    </lineage>
</organism>
<dbReference type="GO" id="GO:0051537">
    <property type="term" value="F:2 iron, 2 sulfur cluster binding"/>
    <property type="evidence" value="ECO:0007669"/>
    <property type="project" value="UniProtKB-KW"/>
</dbReference>
<accession>A0A191UGS9</accession>
<proteinExistence type="predicted"/>
<dbReference type="PANTHER" id="PTHR21496:SF23">
    <property type="entry name" value="3-PHENYLPROPIONATE_CINNAMIC ACID DIOXYGENASE FERREDOXIN SUBUNIT"/>
    <property type="match status" value="1"/>
</dbReference>
<evidence type="ECO:0000256" key="4">
    <source>
        <dbReference type="ARBA" id="ARBA00023004"/>
    </source>
</evidence>
<gene>
    <name evidence="8" type="ORF">A8O14_08560</name>
</gene>
<dbReference type="GO" id="GO:0008942">
    <property type="term" value="F:nitrite reductase [NAD(P)H] activity"/>
    <property type="evidence" value="ECO:0007669"/>
    <property type="project" value="InterPro"/>
</dbReference>
<dbReference type="Pfam" id="PF00355">
    <property type="entry name" value="Rieske"/>
    <property type="match status" value="1"/>
</dbReference>
<dbReference type="InterPro" id="IPR036922">
    <property type="entry name" value="Rieske_2Fe-2S_sf"/>
</dbReference>
<keyword evidence="3" id="KW-0560">Oxidoreductase</keyword>
<evidence type="ECO:0000313" key="9">
    <source>
        <dbReference type="Proteomes" id="UP000078463"/>
    </source>
</evidence>
<keyword evidence="2" id="KW-0479">Metal-binding</keyword>
<evidence type="ECO:0000256" key="1">
    <source>
        <dbReference type="ARBA" id="ARBA00022714"/>
    </source>
</evidence>
<evidence type="ECO:0000313" key="8">
    <source>
        <dbReference type="EMBL" id="ANJ00122.1"/>
    </source>
</evidence>